<dbReference type="Pfam" id="PF04168">
    <property type="entry name" value="Alpha-E"/>
    <property type="match status" value="1"/>
</dbReference>
<accession>A0A1B8TPB8</accession>
<evidence type="ECO:0000259" key="2">
    <source>
        <dbReference type="Pfam" id="PF14403"/>
    </source>
</evidence>
<dbReference type="PANTHER" id="PTHR34595:SF2">
    <property type="entry name" value="BLR2978 PROTEIN"/>
    <property type="match status" value="1"/>
</dbReference>
<evidence type="ECO:0000313" key="3">
    <source>
        <dbReference type="EMBL" id="OBY61477.1"/>
    </source>
</evidence>
<comment type="caution">
    <text evidence="3">The sequence shown here is derived from an EMBL/GenBank/DDBJ whole genome shotgun (WGS) entry which is preliminary data.</text>
</comment>
<dbReference type="AlphaFoldDB" id="A0A1B8TPB8"/>
<protein>
    <submittedName>
        <fullName evidence="3">Uncharacterized protein</fullName>
    </submittedName>
</protein>
<dbReference type="Gene3D" id="3.30.1490.270">
    <property type="match status" value="1"/>
</dbReference>
<sequence length="857" mass="99657">MINLTKTPITSFFKDYFKDFENYDEVLKSNMEINPNWEKLLTNFSELGINELTKRQGDLDWLLAENGVTYNVYNDPNGLNRPWNLNIIPFVIERKEWKNIEKGLQQRAQVLDLVLKDIYGKRELIKNGIVPYEIIFSHRGFLRPCHQIQYKTAKQLLFHSADLARGPDGQMWVVNDRTEAPSGLGYSLENRFTTSEVVPDIFNEINVKQPFSFIKDFNELLINAAPSHKENPTIVILTPGPHNETYFEHAYLSSFFGYPLVKGNDLVVRDNKVWLKTLKGLIQIDVIYRRVDDEYSDPLELNGNSYLGVAGLLNVVRLQNVAIMNPIGSGVLENPGLIPFMNSICKYFLKEDLILPQIASWWCGQEKERKHVLDNLKNFVVKPIDNTHREHIYFCEFLNKAELEALKKEILAKPYHYVAQEKISFSTAPNLSKEQLEPRKVMCRTFAVAKENEYSIMPGGLVRVAAERERLRVSNQRGGTSKDFWITNTEKRSYKKRQRYHWHHSTTNNLSGIGNIPSNTAENLFWSGRYLARTLVTARYIRMVLNQMSNSEFTQRNSDSENLHILYQSITHLTSIFPGFTGKNKEEAFKDPLKEIIKVLFDETQFGSLAHSLSSFNSSYYSLRNLWSKDMWRVYDKLHKTWHSFEKEDHKNIHKIIKLLDTVIIDLIAYIGLIEESILVEQGLLVYFIGFQMEQAIMCIDKSRALLTIKHNEDVEYEILESLLNSHESLNIYRYSFRSYLDIENVINLILLDNSYSRSLKYQINRIQKDIFRLPKRNEDTNLSSVQKSILDACNLINKANATNLIKVDKDSFTRTELEDLLASLSDMIHNTSLSLTDMYFNHSDEQIQLFNQNYIS</sequence>
<keyword evidence="4" id="KW-1185">Reference proteome</keyword>
<evidence type="ECO:0000259" key="1">
    <source>
        <dbReference type="Pfam" id="PF04168"/>
    </source>
</evidence>
<dbReference type="PANTHER" id="PTHR34595">
    <property type="entry name" value="BLR5612 PROTEIN"/>
    <property type="match status" value="1"/>
</dbReference>
<dbReference type="Gene3D" id="3.40.50.11290">
    <property type="match status" value="1"/>
</dbReference>
<proteinExistence type="predicted"/>
<name>A0A1B8TPB8_9FLAO</name>
<feature type="domain" description="Circularly permuted ATP-grasp type 2" evidence="2">
    <location>
        <begin position="89"/>
        <end position="465"/>
    </location>
</feature>
<gene>
    <name evidence="3" type="ORF">LPB301_15515</name>
</gene>
<dbReference type="Proteomes" id="UP000092612">
    <property type="component" value="Unassembled WGS sequence"/>
</dbReference>
<dbReference type="InterPro" id="IPR051680">
    <property type="entry name" value="ATP-dep_Glu-Cys_Ligase-2"/>
</dbReference>
<dbReference type="SUPFAM" id="SSF56059">
    <property type="entry name" value="Glutathione synthetase ATP-binding domain-like"/>
    <property type="match status" value="1"/>
</dbReference>
<dbReference type="STRING" id="996801.BW723_12260"/>
<dbReference type="InterPro" id="IPR007296">
    <property type="entry name" value="DUF403"/>
</dbReference>
<dbReference type="EMBL" id="LSFL01000042">
    <property type="protein sequence ID" value="OBY61477.1"/>
    <property type="molecule type" value="Genomic_DNA"/>
</dbReference>
<dbReference type="Pfam" id="PF14403">
    <property type="entry name" value="CP_ATPgrasp_2"/>
    <property type="match status" value="1"/>
</dbReference>
<reference evidence="4" key="1">
    <citation type="submission" date="2016-02" db="EMBL/GenBank/DDBJ databases">
        <title>Paenibacillus sp. LPB0068, isolated from Crassostrea gigas.</title>
        <authorList>
            <person name="Shin S.-K."/>
            <person name="Yi H."/>
        </authorList>
    </citation>
    <scope>NUCLEOTIDE SEQUENCE [LARGE SCALE GENOMIC DNA]</scope>
    <source>
        <strain evidence="4">KCTC 23969</strain>
    </source>
</reference>
<feature type="domain" description="DUF403" evidence="1">
    <location>
        <begin position="517"/>
        <end position="841"/>
    </location>
</feature>
<dbReference type="InterPro" id="IPR025841">
    <property type="entry name" value="CP_ATPgrasp_2"/>
</dbReference>
<organism evidence="3 4">
    <name type="scientific">Polaribacter reichenbachii</name>
    <dbReference type="NCBI Taxonomy" id="996801"/>
    <lineage>
        <taxon>Bacteria</taxon>
        <taxon>Pseudomonadati</taxon>
        <taxon>Bacteroidota</taxon>
        <taxon>Flavobacteriia</taxon>
        <taxon>Flavobacteriales</taxon>
        <taxon>Flavobacteriaceae</taxon>
    </lineage>
</organism>
<evidence type="ECO:0000313" key="4">
    <source>
        <dbReference type="Proteomes" id="UP000092612"/>
    </source>
</evidence>